<accession>A0A5J5I873</accession>
<evidence type="ECO:0000313" key="2">
    <source>
        <dbReference type="EMBL" id="KAA9032300.1"/>
    </source>
</evidence>
<reference evidence="3 4" key="1">
    <citation type="submission" date="2019-09" db="EMBL/GenBank/DDBJ databases">
        <authorList>
            <person name="Feng G."/>
        </authorList>
    </citation>
    <scope>NUCLEOTIDE SEQUENCE [LARGE SCALE GENOMIC DNA]</scope>
    <source>
        <strain evidence="2 3">KACC 19283</strain>
        <strain evidence="1 4">KACC 19284</strain>
    </source>
</reference>
<proteinExistence type="predicted"/>
<dbReference type="RefSeq" id="WP_150443119.1">
    <property type="nucleotide sequence ID" value="NZ_VYQB01000003.1"/>
</dbReference>
<dbReference type="EMBL" id="VYQB01000003">
    <property type="protein sequence ID" value="KAA9019842.1"/>
    <property type="molecule type" value="Genomic_DNA"/>
</dbReference>
<evidence type="ECO:0000313" key="3">
    <source>
        <dbReference type="Proteomes" id="UP000325933"/>
    </source>
</evidence>
<dbReference type="EMBL" id="VYQA01000003">
    <property type="protein sequence ID" value="KAA9032300.1"/>
    <property type="molecule type" value="Genomic_DNA"/>
</dbReference>
<evidence type="ECO:0000313" key="4">
    <source>
        <dbReference type="Proteomes" id="UP000326364"/>
    </source>
</evidence>
<protein>
    <submittedName>
        <fullName evidence="2">Uncharacterized protein</fullName>
    </submittedName>
</protein>
<sequence length="182" mass="19576">MPAGLVKPLAQIFRRFAPCLGQLARAGIVHLLAERRADEIIHLSVVSDPAEEIAPESGEHLRHASMGLAEDRFATGFHIREGGRFVAIEMRSRSGCPVLPALGVAIAAEIAHDLSLAGRLQKGLPPLFRRLPLHALQRPMRGLCRCLVGAQLIADRGPDLLENLAGLLFPAGIDRAGGREGR</sequence>
<keyword evidence="4" id="KW-1185">Reference proteome</keyword>
<organism evidence="2 3">
    <name type="scientific">Sphingobium limneticum</name>
    <dbReference type="NCBI Taxonomy" id="1007511"/>
    <lineage>
        <taxon>Bacteria</taxon>
        <taxon>Pseudomonadati</taxon>
        <taxon>Pseudomonadota</taxon>
        <taxon>Alphaproteobacteria</taxon>
        <taxon>Sphingomonadales</taxon>
        <taxon>Sphingomonadaceae</taxon>
        <taxon>Sphingobium</taxon>
    </lineage>
</organism>
<dbReference type="Proteomes" id="UP000326364">
    <property type="component" value="Unassembled WGS sequence"/>
</dbReference>
<gene>
    <name evidence="2" type="ORF">F4U95_06300</name>
    <name evidence="1" type="ORF">F4U96_06300</name>
</gene>
<name>A0A5J5I873_9SPHN</name>
<dbReference type="AlphaFoldDB" id="A0A5J5I873"/>
<dbReference type="Proteomes" id="UP000325933">
    <property type="component" value="Unassembled WGS sequence"/>
</dbReference>
<comment type="caution">
    <text evidence="2">The sequence shown here is derived from an EMBL/GenBank/DDBJ whole genome shotgun (WGS) entry which is preliminary data.</text>
</comment>
<evidence type="ECO:0000313" key="1">
    <source>
        <dbReference type="EMBL" id="KAA9019842.1"/>
    </source>
</evidence>